<keyword evidence="2" id="KW-1185">Reference proteome</keyword>
<proteinExistence type="predicted"/>
<reference evidence="1" key="1">
    <citation type="submission" date="2021-05" db="EMBL/GenBank/DDBJ databases">
        <authorList>
            <person name="Pan Q."/>
            <person name="Jouanno E."/>
            <person name="Zahm M."/>
            <person name="Klopp C."/>
            <person name="Cabau C."/>
            <person name="Louis A."/>
            <person name="Berthelot C."/>
            <person name="Parey E."/>
            <person name="Roest Crollius H."/>
            <person name="Montfort J."/>
            <person name="Robinson-Rechavi M."/>
            <person name="Bouchez O."/>
            <person name="Lampietro C."/>
            <person name="Lopez Roques C."/>
            <person name="Donnadieu C."/>
            <person name="Postlethwait J."/>
            <person name="Bobe J."/>
            <person name="Dillon D."/>
            <person name="Chandos A."/>
            <person name="von Hippel F."/>
            <person name="Guiguen Y."/>
        </authorList>
    </citation>
    <scope>NUCLEOTIDE SEQUENCE</scope>
    <source>
        <strain evidence="1">YG-Jan2019</strain>
    </source>
</reference>
<dbReference type="EMBL" id="CM055737">
    <property type="protein sequence ID" value="KAJ8006374.1"/>
    <property type="molecule type" value="Genomic_DNA"/>
</dbReference>
<protein>
    <submittedName>
        <fullName evidence="1">Uncharacterized protein</fullName>
    </submittedName>
</protein>
<organism evidence="1 2">
    <name type="scientific">Dallia pectoralis</name>
    <name type="common">Alaska blackfish</name>
    <dbReference type="NCBI Taxonomy" id="75939"/>
    <lineage>
        <taxon>Eukaryota</taxon>
        <taxon>Metazoa</taxon>
        <taxon>Chordata</taxon>
        <taxon>Craniata</taxon>
        <taxon>Vertebrata</taxon>
        <taxon>Euteleostomi</taxon>
        <taxon>Actinopterygii</taxon>
        <taxon>Neopterygii</taxon>
        <taxon>Teleostei</taxon>
        <taxon>Protacanthopterygii</taxon>
        <taxon>Esociformes</taxon>
        <taxon>Umbridae</taxon>
        <taxon>Dallia</taxon>
    </lineage>
</organism>
<evidence type="ECO:0000313" key="2">
    <source>
        <dbReference type="Proteomes" id="UP001157502"/>
    </source>
</evidence>
<sequence>MMTTNKRNVDDRARDQGVRTRGQGRREWSNRDPQSNKPTSTDPEFTAKTRGIFRLIKATHHLGTSRREHPPASIAKMADQLMAAIKPLPQTSTMTLIEVAGEDGQHGQNTRYPTAQTGGTEADGINPDHDGRMNPRLRYRRYPGSRGEVKVKESTSGIREPQQGEPTLQTIDEDPGKLQQIRKGRLSSGGDDPRYQGTLSVGSGI</sequence>
<evidence type="ECO:0000313" key="1">
    <source>
        <dbReference type="EMBL" id="KAJ8006374.1"/>
    </source>
</evidence>
<name>A0ACC2GRK7_DALPE</name>
<comment type="caution">
    <text evidence="1">The sequence shown here is derived from an EMBL/GenBank/DDBJ whole genome shotgun (WGS) entry which is preliminary data.</text>
</comment>
<accession>A0ACC2GRK7</accession>
<gene>
    <name evidence="1" type="ORF">DPEC_G00134560</name>
</gene>
<dbReference type="Proteomes" id="UP001157502">
    <property type="component" value="Chromosome 10"/>
</dbReference>